<dbReference type="PROSITE" id="PS50011">
    <property type="entry name" value="PROTEIN_KINASE_DOM"/>
    <property type="match status" value="1"/>
</dbReference>
<keyword evidence="3" id="KW-0808">Transferase</keyword>
<accession>T1F0K5</accession>
<protein>
    <recommendedName>
        <fullName evidence="1">non-specific serine/threonine protein kinase</fullName>
        <ecNumber evidence="1">2.7.11.1</ecNumber>
    </recommendedName>
</protein>
<evidence type="ECO:0000256" key="1">
    <source>
        <dbReference type="ARBA" id="ARBA00012513"/>
    </source>
</evidence>
<dbReference type="InterPro" id="IPR051131">
    <property type="entry name" value="NEK_Ser/Thr_kinase_NIMA"/>
</dbReference>
<dbReference type="eggNOG" id="KOG0589">
    <property type="taxonomic scope" value="Eukaryota"/>
</dbReference>
<dbReference type="CTD" id="20202355"/>
<evidence type="ECO:0000256" key="7">
    <source>
        <dbReference type="ARBA" id="ARBA00047899"/>
    </source>
</evidence>
<feature type="domain" description="Protein kinase" evidence="9">
    <location>
        <begin position="1"/>
        <end position="249"/>
    </location>
</feature>
<gene>
    <name evidence="11" type="primary">20202355</name>
    <name evidence="10" type="ORF">HELRODRAFT_168419</name>
</gene>
<dbReference type="KEGG" id="hro:HELRODRAFT_168419"/>
<dbReference type="PANTHER" id="PTHR44899">
    <property type="entry name" value="CAMK FAMILY PROTEIN KINASE"/>
    <property type="match status" value="1"/>
</dbReference>
<reference evidence="11" key="3">
    <citation type="submission" date="2015-06" db="UniProtKB">
        <authorList>
            <consortium name="EnsemblMetazoa"/>
        </authorList>
    </citation>
    <scope>IDENTIFICATION</scope>
</reference>
<comment type="catalytic activity">
    <reaction evidence="8">
        <text>L-seryl-[protein] + ATP = O-phospho-L-seryl-[protein] + ADP + H(+)</text>
        <dbReference type="Rhea" id="RHEA:17989"/>
        <dbReference type="Rhea" id="RHEA-COMP:9863"/>
        <dbReference type="Rhea" id="RHEA-COMP:11604"/>
        <dbReference type="ChEBI" id="CHEBI:15378"/>
        <dbReference type="ChEBI" id="CHEBI:29999"/>
        <dbReference type="ChEBI" id="CHEBI:30616"/>
        <dbReference type="ChEBI" id="CHEBI:83421"/>
        <dbReference type="ChEBI" id="CHEBI:456216"/>
        <dbReference type="EC" id="2.7.11.1"/>
    </reaction>
</comment>
<keyword evidence="5" id="KW-0418">Kinase</keyword>
<organism evidence="11 12">
    <name type="scientific">Helobdella robusta</name>
    <name type="common">Californian leech</name>
    <dbReference type="NCBI Taxonomy" id="6412"/>
    <lineage>
        <taxon>Eukaryota</taxon>
        <taxon>Metazoa</taxon>
        <taxon>Spiralia</taxon>
        <taxon>Lophotrochozoa</taxon>
        <taxon>Annelida</taxon>
        <taxon>Clitellata</taxon>
        <taxon>Hirudinea</taxon>
        <taxon>Rhynchobdellida</taxon>
        <taxon>Glossiphoniidae</taxon>
        <taxon>Helobdella</taxon>
    </lineage>
</organism>
<dbReference type="SUPFAM" id="SSF56112">
    <property type="entry name" value="Protein kinase-like (PK-like)"/>
    <property type="match status" value="1"/>
</dbReference>
<reference evidence="12" key="1">
    <citation type="submission" date="2012-12" db="EMBL/GenBank/DDBJ databases">
        <authorList>
            <person name="Hellsten U."/>
            <person name="Grimwood J."/>
            <person name="Chapman J.A."/>
            <person name="Shapiro H."/>
            <person name="Aerts A."/>
            <person name="Otillar R.P."/>
            <person name="Terry A.Y."/>
            <person name="Boore J.L."/>
            <person name="Simakov O."/>
            <person name="Marletaz F."/>
            <person name="Cho S.-J."/>
            <person name="Edsinger-Gonzales E."/>
            <person name="Havlak P."/>
            <person name="Kuo D.-H."/>
            <person name="Larsson T."/>
            <person name="Lv J."/>
            <person name="Arendt D."/>
            <person name="Savage R."/>
            <person name="Osoegawa K."/>
            <person name="de Jong P."/>
            <person name="Lindberg D.R."/>
            <person name="Seaver E.C."/>
            <person name="Weisblat D.A."/>
            <person name="Putnam N.H."/>
            <person name="Grigoriev I.V."/>
            <person name="Rokhsar D.S."/>
        </authorList>
    </citation>
    <scope>NUCLEOTIDE SEQUENCE</scope>
</reference>
<evidence type="ECO:0000256" key="2">
    <source>
        <dbReference type="ARBA" id="ARBA00022527"/>
    </source>
</evidence>
<evidence type="ECO:0000313" key="11">
    <source>
        <dbReference type="EnsemblMetazoa" id="HelroP168419"/>
    </source>
</evidence>
<dbReference type="InterPro" id="IPR011009">
    <property type="entry name" value="Kinase-like_dom_sf"/>
</dbReference>
<keyword evidence="6" id="KW-0067">ATP-binding</keyword>
<evidence type="ECO:0000256" key="3">
    <source>
        <dbReference type="ARBA" id="ARBA00022679"/>
    </source>
</evidence>
<proteinExistence type="predicted"/>
<keyword evidence="12" id="KW-1185">Reference proteome</keyword>
<dbReference type="AlphaFoldDB" id="T1F0K5"/>
<evidence type="ECO:0000256" key="6">
    <source>
        <dbReference type="ARBA" id="ARBA00022840"/>
    </source>
</evidence>
<keyword evidence="4" id="KW-0547">Nucleotide-binding</keyword>
<dbReference type="HOGENOM" id="CLU_880757_0_0_1"/>
<comment type="catalytic activity">
    <reaction evidence="7">
        <text>L-threonyl-[protein] + ATP = O-phospho-L-threonyl-[protein] + ADP + H(+)</text>
        <dbReference type="Rhea" id="RHEA:46608"/>
        <dbReference type="Rhea" id="RHEA-COMP:11060"/>
        <dbReference type="Rhea" id="RHEA-COMP:11605"/>
        <dbReference type="ChEBI" id="CHEBI:15378"/>
        <dbReference type="ChEBI" id="CHEBI:30013"/>
        <dbReference type="ChEBI" id="CHEBI:30616"/>
        <dbReference type="ChEBI" id="CHEBI:61977"/>
        <dbReference type="ChEBI" id="CHEBI:456216"/>
        <dbReference type="EC" id="2.7.11.1"/>
    </reaction>
</comment>
<dbReference type="EC" id="2.7.11.1" evidence="1"/>
<dbReference type="GeneID" id="20202355"/>
<dbReference type="GO" id="GO:0005524">
    <property type="term" value="F:ATP binding"/>
    <property type="evidence" value="ECO:0007669"/>
    <property type="project" value="UniProtKB-KW"/>
</dbReference>
<evidence type="ECO:0000313" key="10">
    <source>
        <dbReference type="EMBL" id="ESO09436.1"/>
    </source>
</evidence>
<evidence type="ECO:0000256" key="8">
    <source>
        <dbReference type="ARBA" id="ARBA00048679"/>
    </source>
</evidence>
<dbReference type="EMBL" id="AMQM01002961">
    <property type="status" value="NOT_ANNOTATED_CDS"/>
    <property type="molecule type" value="Genomic_DNA"/>
</dbReference>
<dbReference type="InterPro" id="IPR000719">
    <property type="entry name" value="Prot_kinase_dom"/>
</dbReference>
<evidence type="ECO:0000259" key="9">
    <source>
        <dbReference type="PROSITE" id="PS50011"/>
    </source>
</evidence>
<name>T1F0K5_HELRO</name>
<dbReference type="EnsemblMetazoa" id="HelroT168419">
    <property type="protein sequence ID" value="HelroP168419"/>
    <property type="gene ID" value="HelroG168419"/>
</dbReference>
<dbReference type="EMBL" id="KB095959">
    <property type="protein sequence ID" value="ESO09436.1"/>
    <property type="molecule type" value="Genomic_DNA"/>
</dbReference>
<dbReference type="InParanoid" id="T1F0K5"/>
<dbReference type="RefSeq" id="XP_009012529.1">
    <property type="nucleotide sequence ID" value="XM_009014281.1"/>
</dbReference>
<evidence type="ECO:0000313" key="12">
    <source>
        <dbReference type="Proteomes" id="UP000015101"/>
    </source>
</evidence>
<dbReference type="PANTHER" id="PTHR44899:SF3">
    <property type="entry name" value="SERINE_THREONINE-PROTEIN KINASE NEK1"/>
    <property type="match status" value="1"/>
</dbReference>
<keyword evidence="2" id="KW-0723">Serine/threonine-protein kinase</keyword>
<dbReference type="Pfam" id="PF00069">
    <property type="entry name" value="Pkinase"/>
    <property type="match status" value="1"/>
</dbReference>
<dbReference type="Gene3D" id="1.10.510.10">
    <property type="entry name" value="Transferase(Phosphotransferase) domain 1"/>
    <property type="match status" value="2"/>
</dbReference>
<evidence type="ECO:0000256" key="4">
    <source>
        <dbReference type="ARBA" id="ARBA00022741"/>
    </source>
</evidence>
<dbReference type="Proteomes" id="UP000015101">
    <property type="component" value="Unassembled WGS sequence"/>
</dbReference>
<sequence>MWFGARGDFTENNKKLKKLRKLILKYLFDTKNFDRNRLLQINNLSLSCSHKCIANVESFFTAGDTLYLVFQYCEGGSLKDLIGRVVLYEDILHESEIIDWFCQIALAINHLDKKHVFDKNVTMVDGSDYTSSTCGDSDDEGEENVNNYREIYQSPELLCGGEDHMQCNFDTSSSWALGCILYELCSLKKLFKNKQEIIYFKDHADAFNQHITMCSTSVTPNLHCLFKKMMLYDPKDRLTTSELLNNNFITEYIQQMPDSSKLDDDLECRSPHSEIGTEQDNDRTRHDDYNCDNYYIDGVNEDQLTADDILKIINSI</sequence>
<reference evidence="10 12" key="2">
    <citation type="journal article" date="2013" name="Nature">
        <title>Insights into bilaterian evolution from three spiralian genomes.</title>
        <authorList>
            <person name="Simakov O."/>
            <person name="Marletaz F."/>
            <person name="Cho S.J."/>
            <person name="Edsinger-Gonzales E."/>
            <person name="Havlak P."/>
            <person name="Hellsten U."/>
            <person name="Kuo D.H."/>
            <person name="Larsson T."/>
            <person name="Lv J."/>
            <person name="Arendt D."/>
            <person name="Savage R."/>
            <person name="Osoegawa K."/>
            <person name="de Jong P."/>
            <person name="Grimwood J."/>
            <person name="Chapman J.A."/>
            <person name="Shapiro H."/>
            <person name="Aerts A."/>
            <person name="Otillar R.P."/>
            <person name="Terry A.Y."/>
            <person name="Boore J.L."/>
            <person name="Grigoriev I.V."/>
            <person name="Lindberg D.R."/>
            <person name="Seaver E.C."/>
            <person name="Weisblat D.A."/>
            <person name="Putnam N.H."/>
            <person name="Rokhsar D.S."/>
        </authorList>
    </citation>
    <scope>NUCLEOTIDE SEQUENCE</scope>
</reference>
<dbReference type="GO" id="GO:0005634">
    <property type="term" value="C:nucleus"/>
    <property type="evidence" value="ECO:0000318"/>
    <property type="project" value="GO_Central"/>
</dbReference>
<dbReference type="SMART" id="SM00220">
    <property type="entry name" value="S_TKc"/>
    <property type="match status" value="1"/>
</dbReference>
<dbReference type="GO" id="GO:0004674">
    <property type="term" value="F:protein serine/threonine kinase activity"/>
    <property type="evidence" value="ECO:0000318"/>
    <property type="project" value="GO_Central"/>
</dbReference>
<evidence type="ECO:0000256" key="5">
    <source>
        <dbReference type="ARBA" id="ARBA00022777"/>
    </source>
</evidence>